<dbReference type="SUPFAM" id="SSF48264">
    <property type="entry name" value="Cytochrome P450"/>
    <property type="match status" value="1"/>
</dbReference>
<dbReference type="PRINTS" id="PR00463">
    <property type="entry name" value="EP450I"/>
</dbReference>
<name>A0A9Q8PMF6_PASFU</name>
<dbReference type="Proteomes" id="UP000756132">
    <property type="component" value="Chromosome 13"/>
</dbReference>
<keyword evidence="1" id="KW-0812">Transmembrane</keyword>
<evidence type="ECO:0000256" key="1">
    <source>
        <dbReference type="SAM" id="Phobius"/>
    </source>
</evidence>
<dbReference type="OMA" id="PEWHRRY"/>
<dbReference type="RefSeq" id="XP_047769492.1">
    <property type="nucleotide sequence ID" value="XM_047913596.1"/>
</dbReference>
<dbReference type="EMBL" id="CP090175">
    <property type="protein sequence ID" value="UJO25126.1"/>
    <property type="molecule type" value="Genomic_DNA"/>
</dbReference>
<dbReference type="InterPro" id="IPR001128">
    <property type="entry name" value="Cyt_P450"/>
</dbReference>
<gene>
    <name evidence="2" type="ORF">CLAFUR5_14448</name>
</gene>
<proteinExistence type="predicted"/>
<feature type="transmembrane region" description="Helical" evidence="1">
    <location>
        <begin position="12"/>
        <end position="29"/>
    </location>
</feature>
<dbReference type="InterPro" id="IPR036396">
    <property type="entry name" value="Cyt_P450_sf"/>
</dbReference>
<dbReference type="AlphaFoldDB" id="A0A9Q8PMF6"/>
<keyword evidence="2" id="KW-0560">Oxidoreductase</keyword>
<dbReference type="InterPro" id="IPR050121">
    <property type="entry name" value="Cytochrome_P450_monoxygenase"/>
</dbReference>
<organism evidence="2 3">
    <name type="scientific">Passalora fulva</name>
    <name type="common">Tomato leaf mold</name>
    <name type="synonym">Cladosporium fulvum</name>
    <dbReference type="NCBI Taxonomy" id="5499"/>
    <lineage>
        <taxon>Eukaryota</taxon>
        <taxon>Fungi</taxon>
        <taxon>Dikarya</taxon>
        <taxon>Ascomycota</taxon>
        <taxon>Pezizomycotina</taxon>
        <taxon>Dothideomycetes</taxon>
        <taxon>Dothideomycetidae</taxon>
        <taxon>Mycosphaerellales</taxon>
        <taxon>Mycosphaerellaceae</taxon>
        <taxon>Fulvia</taxon>
    </lineage>
</organism>
<dbReference type="CDD" id="cd11062">
    <property type="entry name" value="CYP58-like"/>
    <property type="match status" value="1"/>
</dbReference>
<reference evidence="2" key="1">
    <citation type="submission" date="2021-12" db="EMBL/GenBank/DDBJ databases">
        <authorList>
            <person name="Zaccaron A."/>
            <person name="Stergiopoulos I."/>
        </authorList>
    </citation>
    <scope>NUCLEOTIDE SEQUENCE</scope>
    <source>
        <strain evidence="2">Race5_Kim</strain>
    </source>
</reference>
<dbReference type="GO" id="GO:0004497">
    <property type="term" value="F:monooxygenase activity"/>
    <property type="evidence" value="ECO:0007669"/>
    <property type="project" value="UniProtKB-KW"/>
</dbReference>
<dbReference type="GO" id="GO:0016705">
    <property type="term" value="F:oxidoreductase activity, acting on paired donors, with incorporation or reduction of molecular oxygen"/>
    <property type="evidence" value="ECO:0007669"/>
    <property type="project" value="InterPro"/>
</dbReference>
<dbReference type="InterPro" id="IPR002401">
    <property type="entry name" value="Cyt_P450_E_grp-I"/>
</dbReference>
<dbReference type="GeneID" id="71994326"/>
<dbReference type="PANTHER" id="PTHR24305:SF152">
    <property type="entry name" value="P450, PUTATIVE (EUROFUNG)-RELATED"/>
    <property type="match status" value="1"/>
</dbReference>
<evidence type="ECO:0000313" key="2">
    <source>
        <dbReference type="EMBL" id="UJO25126.1"/>
    </source>
</evidence>
<dbReference type="GO" id="GO:0020037">
    <property type="term" value="F:heme binding"/>
    <property type="evidence" value="ECO:0007669"/>
    <property type="project" value="InterPro"/>
</dbReference>
<accession>A0A9Q8PMF6</accession>
<dbReference type="KEGG" id="ffu:CLAFUR5_14448"/>
<dbReference type="Gene3D" id="1.10.630.10">
    <property type="entry name" value="Cytochrome P450"/>
    <property type="match status" value="1"/>
</dbReference>
<reference evidence="2" key="2">
    <citation type="journal article" date="2022" name="Microb. Genom.">
        <title>A chromosome-scale genome assembly of the tomato pathogen Cladosporium fulvum reveals a compartmentalized genome architecture and the presence of a dispensable chromosome.</title>
        <authorList>
            <person name="Zaccaron A.Z."/>
            <person name="Chen L.H."/>
            <person name="Samaras A."/>
            <person name="Stergiopoulos I."/>
        </authorList>
    </citation>
    <scope>NUCLEOTIDE SEQUENCE</scope>
    <source>
        <strain evidence="2">Race5_Kim</strain>
    </source>
</reference>
<protein>
    <submittedName>
        <fullName evidence="2">Cytochrome P450 monooxygenase aflU</fullName>
    </submittedName>
</protein>
<sequence length="432" mass="49327">MSSFWLSLPHPVLLALFVLIVYSLLKYIYRITLHPLARFPGPPLARITSLYAASIDCGGTTSVVKLLPEWHRRYGPIVRVRPDELHVHDWHAYCQVFKANTRFDKDPSFYANPAVDGSFFQIPSAKDAKPLRDMFLPHFSKAKVDKLEPLVHEKLDFFLKKLEAEQDSVQLDTAYSALTGDTAMHWTYQESFGLMEAPGFRHKMLLDMDEMSYIMPPLWYFHRALGVFMALIASLPKSIKRKYFPAVAALDAIEATCRDRVLALAAKSEDDREVPDSIFATALHPNVEKGQRPLTPRELTAHACIMFLGGTDTTSNTLAFGTWHILQSPGILTKLRKELDEAMPDAMKLYRQLDLERLSYLRAVIKESIRFSMGTSARLMRLTPTEGATFDGQYIPATTRISFSNYVYKFDADVFEDPFVFRPERWLADDTR</sequence>
<keyword evidence="1" id="KW-0472">Membrane</keyword>
<dbReference type="GO" id="GO:0005506">
    <property type="term" value="F:iron ion binding"/>
    <property type="evidence" value="ECO:0007669"/>
    <property type="project" value="InterPro"/>
</dbReference>
<evidence type="ECO:0000313" key="3">
    <source>
        <dbReference type="Proteomes" id="UP000756132"/>
    </source>
</evidence>
<keyword evidence="1" id="KW-1133">Transmembrane helix</keyword>
<dbReference type="OrthoDB" id="3945418at2759"/>
<keyword evidence="2" id="KW-0503">Monooxygenase</keyword>
<dbReference type="PANTHER" id="PTHR24305">
    <property type="entry name" value="CYTOCHROME P450"/>
    <property type="match status" value="1"/>
</dbReference>
<dbReference type="Pfam" id="PF00067">
    <property type="entry name" value="p450"/>
    <property type="match status" value="1"/>
</dbReference>
<keyword evidence="3" id="KW-1185">Reference proteome</keyword>